<reference evidence="2 3" key="2">
    <citation type="submission" date="2018-11" db="EMBL/GenBank/DDBJ databases">
        <title>Genomic Encyclopedia of Type Strains, Phase IV (KMG-IV): sequencing the most valuable type-strain genomes for metagenomic binning, comparative biology and taxonomic classification.</title>
        <authorList>
            <person name="Goeker M."/>
        </authorList>
    </citation>
    <scope>NUCLEOTIDE SEQUENCE [LARGE SCALE GENOMIC DNA]</scope>
    <source>
        <strain evidence="2 3">DSM 27783</strain>
    </source>
</reference>
<evidence type="ECO:0000313" key="3">
    <source>
        <dbReference type="Proteomes" id="UP000272781"/>
    </source>
</evidence>
<dbReference type="AlphaFoldDB" id="A0AAJ4REJ5"/>
<evidence type="ECO:0000313" key="4">
    <source>
        <dbReference type="Proteomes" id="UP000298805"/>
    </source>
</evidence>
<dbReference type="EMBL" id="RJVK01000001">
    <property type="protein sequence ID" value="ROR41248.1"/>
    <property type="molecule type" value="Genomic_DNA"/>
</dbReference>
<dbReference type="RefSeq" id="WP_123352140.1">
    <property type="nucleotide sequence ID" value="NZ_CP027432.2"/>
</dbReference>
<keyword evidence="4" id="KW-1185">Reference proteome</keyword>
<name>A0AAJ4REJ5_9BACT</name>
<evidence type="ECO:0000313" key="1">
    <source>
        <dbReference type="EMBL" id="QCI28045.1"/>
    </source>
</evidence>
<dbReference type="Pfam" id="PF14281">
    <property type="entry name" value="PDDEXK_4"/>
    <property type="match status" value="1"/>
</dbReference>
<dbReference type="EMBL" id="CP027432">
    <property type="protein sequence ID" value="QCI28045.1"/>
    <property type="molecule type" value="Genomic_DNA"/>
</dbReference>
<accession>A0AAJ4REJ5</accession>
<dbReference type="Proteomes" id="UP000298805">
    <property type="component" value="Chromosome"/>
</dbReference>
<evidence type="ECO:0000313" key="2">
    <source>
        <dbReference type="EMBL" id="ROR41248.1"/>
    </source>
</evidence>
<organism evidence="2 3">
    <name type="scientific">Caminibacter pacificus</name>
    <dbReference type="NCBI Taxonomy" id="1424653"/>
    <lineage>
        <taxon>Bacteria</taxon>
        <taxon>Pseudomonadati</taxon>
        <taxon>Campylobacterota</taxon>
        <taxon>Epsilonproteobacteria</taxon>
        <taxon>Nautiliales</taxon>
        <taxon>Nautiliaceae</taxon>
        <taxon>Caminibacter</taxon>
    </lineage>
</organism>
<dbReference type="InterPro" id="IPR029470">
    <property type="entry name" value="PDDEXK_4"/>
</dbReference>
<protein>
    <submittedName>
        <fullName evidence="2">PD-(D/E)XK nuclease superfamily protein</fullName>
    </submittedName>
</protein>
<reference evidence="1" key="3">
    <citation type="submission" date="2019-06" db="EMBL/GenBank/DDBJ databases">
        <title>A comparative analysis of the Nautiliaceae.</title>
        <authorList>
            <person name="Grosche A."/>
            <person name="Smedile F."/>
            <person name="Vetriani C."/>
        </authorList>
    </citation>
    <scope>NUCLEOTIDE SEQUENCE</scope>
    <source>
        <strain evidence="1">TB6</strain>
    </source>
</reference>
<proteinExistence type="predicted"/>
<reference evidence="4" key="1">
    <citation type="submission" date="2018-03" db="EMBL/GenBank/DDBJ databases">
        <title>A comparative analysis of the Nautiliaceae.</title>
        <authorList>
            <person name="Grosche A."/>
            <person name="Smedile F."/>
            <person name="Vetriani C."/>
        </authorList>
    </citation>
    <scope>NUCLEOTIDE SEQUENCE [LARGE SCALE GENOMIC DNA]</scope>
    <source>
        <strain evidence="4">TB6</strain>
    </source>
</reference>
<dbReference type="Proteomes" id="UP000272781">
    <property type="component" value="Unassembled WGS sequence"/>
</dbReference>
<gene>
    <name evidence="1" type="ORF">C6V80_03445</name>
    <name evidence="2" type="ORF">EDC58_0739</name>
</gene>
<sequence>MSDIKEICDFLKKYRQVKNKKLEEVCHLLKKFKKQKEEMKLRGFNDFNYIELLKGFDDENTHSKIIAEFLNPDGSHYQGKIFLENFFRTLDIPFNIDNWNVITERFVRNCVDKGQGRIDIYMTNGKKHIILENKIGAGDQEAQIFKYVECLYKENEDSLKPEDIFVLYLTKNKSFPSKYSLDNYEIKNGYLENNGEIKAKIKCISYDEIFKWMQENLKEVENITNLSEAIKQYIKVVKKILGEEENIMNLKDYLLKEEHREVLITLIENKNEFEKYVKNDEECQKIIEEEKLGEVLAKIIDEINYKVLDKLKNIPDLNIIIEKNENSKYIDKLCIENKKNNKLICPEWPYNFVSKYAFKELALEVLKNGENNIIEKIIKLVTIEQ</sequence>